<dbReference type="PROSITE" id="PS51197">
    <property type="entry name" value="HTH_RRF2_2"/>
    <property type="match status" value="1"/>
</dbReference>
<accession>A0A7W7YCS0</accession>
<dbReference type="SUPFAM" id="SSF46785">
    <property type="entry name" value="Winged helix' DNA-binding domain"/>
    <property type="match status" value="1"/>
</dbReference>
<evidence type="ECO:0000313" key="2">
    <source>
        <dbReference type="EMBL" id="MBB5033791.1"/>
    </source>
</evidence>
<keyword evidence="3" id="KW-1185">Reference proteome</keyword>
<dbReference type="GO" id="GO:0005829">
    <property type="term" value="C:cytosol"/>
    <property type="evidence" value="ECO:0007669"/>
    <property type="project" value="TreeGrafter"/>
</dbReference>
<dbReference type="InterPro" id="IPR036390">
    <property type="entry name" value="WH_DNA-bd_sf"/>
</dbReference>
<dbReference type="EMBL" id="JACHIG010000007">
    <property type="protein sequence ID" value="MBB5033791.1"/>
    <property type="molecule type" value="Genomic_DNA"/>
</dbReference>
<keyword evidence="1" id="KW-0238">DNA-binding</keyword>
<dbReference type="Pfam" id="PF02082">
    <property type="entry name" value="Rrf2"/>
    <property type="match status" value="1"/>
</dbReference>
<dbReference type="GO" id="GO:0003677">
    <property type="term" value="F:DNA binding"/>
    <property type="evidence" value="ECO:0007669"/>
    <property type="project" value="UniProtKB-KW"/>
</dbReference>
<dbReference type="Proteomes" id="UP000590740">
    <property type="component" value="Unassembled WGS sequence"/>
</dbReference>
<evidence type="ECO:0000256" key="1">
    <source>
        <dbReference type="ARBA" id="ARBA00023125"/>
    </source>
</evidence>
<name>A0A7W7YCS0_9BACT</name>
<dbReference type="InterPro" id="IPR036388">
    <property type="entry name" value="WH-like_DNA-bd_sf"/>
</dbReference>
<dbReference type="PANTHER" id="PTHR33221">
    <property type="entry name" value="WINGED HELIX-TURN-HELIX TRANSCRIPTIONAL REGULATOR, RRF2 FAMILY"/>
    <property type="match status" value="1"/>
</dbReference>
<dbReference type="InterPro" id="IPR000944">
    <property type="entry name" value="Tscrpt_reg_Rrf2"/>
</dbReference>
<dbReference type="Gene3D" id="1.10.10.10">
    <property type="entry name" value="Winged helix-like DNA-binding domain superfamily/Winged helix DNA-binding domain"/>
    <property type="match status" value="1"/>
</dbReference>
<gene>
    <name evidence="2" type="ORF">HNQ65_003381</name>
</gene>
<dbReference type="AlphaFoldDB" id="A0A7W7YCS0"/>
<dbReference type="PANTHER" id="PTHR33221:SF5">
    <property type="entry name" value="HTH-TYPE TRANSCRIPTIONAL REGULATOR ISCR"/>
    <property type="match status" value="1"/>
</dbReference>
<proteinExistence type="predicted"/>
<sequence length="155" mass="17026">MKLARREKLPLKFLEGILGDLRKAGMIERLRGKDCGARLSTSADAFTPGDVIRKIDGDFAPTYCTRKTTTQECNCPNREQCGVRMLMMKSHAATISILDGCSMSQVIDMVMLTMLNDSGRDVSNKAGKLRHANPEDGFLAALSRSKVMPSLLQTS</sequence>
<organism evidence="2 3">
    <name type="scientific">Prosthecobacter vanneervenii</name>
    <dbReference type="NCBI Taxonomy" id="48466"/>
    <lineage>
        <taxon>Bacteria</taxon>
        <taxon>Pseudomonadati</taxon>
        <taxon>Verrucomicrobiota</taxon>
        <taxon>Verrucomicrobiia</taxon>
        <taxon>Verrucomicrobiales</taxon>
        <taxon>Verrucomicrobiaceae</taxon>
        <taxon>Prosthecobacter</taxon>
    </lineage>
</organism>
<dbReference type="GO" id="GO:0003700">
    <property type="term" value="F:DNA-binding transcription factor activity"/>
    <property type="evidence" value="ECO:0007669"/>
    <property type="project" value="TreeGrafter"/>
</dbReference>
<reference evidence="2 3" key="1">
    <citation type="submission" date="2020-08" db="EMBL/GenBank/DDBJ databases">
        <title>Genomic Encyclopedia of Type Strains, Phase IV (KMG-IV): sequencing the most valuable type-strain genomes for metagenomic binning, comparative biology and taxonomic classification.</title>
        <authorList>
            <person name="Goeker M."/>
        </authorList>
    </citation>
    <scope>NUCLEOTIDE SEQUENCE [LARGE SCALE GENOMIC DNA]</scope>
    <source>
        <strain evidence="2 3">DSM 12252</strain>
    </source>
</reference>
<evidence type="ECO:0000313" key="3">
    <source>
        <dbReference type="Proteomes" id="UP000590740"/>
    </source>
</evidence>
<protein>
    <submittedName>
        <fullName evidence="2">Rrf2 family protein</fullName>
    </submittedName>
</protein>
<comment type="caution">
    <text evidence="2">The sequence shown here is derived from an EMBL/GenBank/DDBJ whole genome shotgun (WGS) entry which is preliminary data.</text>
</comment>